<keyword evidence="3" id="KW-1185">Reference proteome</keyword>
<dbReference type="InterPro" id="IPR036388">
    <property type="entry name" value="WH-like_DNA-bd_sf"/>
</dbReference>
<feature type="domain" description="DUF7344" evidence="1">
    <location>
        <begin position="12"/>
        <end position="90"/>
    </location>
</feature>
<organism evidence="2 3">
    <name type="scientific">Halosolutus amylolyticus</name>
    <dbReference type="NCBI Taxonomy" id="2932267"/>
    <lineage>
        <taxon>Archaea</taxon>
        <taxon>Methanobacteriati</taxon>
        <taxon>Methanobacteriota</taxon>
        <taxon>Stenosarchaea group</taxon>
        <taxon>Halobacteria</taxon>
        <taxon>Halobacteriales</taxon>
        <taxon>Natrialbaceae</taxon>
        <taxon>Halosolutus</taxon>
    </lineage>
</organism>
<sequence length="113" mass="12792">MRRESLALDTAFDLCRNRRRRALLTLLADRDRQVTVQDLAKDLAVRERDGPITEVPGEIVTEIHTMLYHVHLPKLSAAKVVDYDHERGHVALTSRGTELEATLRAIGELEPPT</sequence>
<protein>
    <recommendedName>
        <fullName evidence="1">DUF7344 domain-containing protein</fullName>
    </recommendedName>
</protein>
<dbReference type="RefSeq" id="WP_250138443.1">
    <property type="nucleotide sequence ID" value="NZ_JALIQP010000001.1"/>
</dbReference>
<dbReference type="EMBL" id="JBHSFA010000009">
    <property type="protein sequence ID" value="MFC4543788.1"/>
    <property type="molecule type" value="Genomic_DNA"/>
</dbReference>
<name>A0ABD5PTN0_9EURY</name>
<dbReference type="AlphaFoldDB" id="A0ABD5PTN0"/>
<dbReference type="Gene3D" id="1.10.10.10">
    <property type="entry name" value="Winged helix-like DNA-binding domain superfamily/Winged helix DNA-binding domain"/>
    <property type="match status" value="1"/>
</dbReference>
<evidence type="ECO:0000313" key="2">
    <source>
        <dbReference type="EMBL" id="MFC4543788.1"/>
    </source>
</evidence>
<dbReference type="Pfam" id="PF24035">
    <property type="entry name" value="DUF7344"/>
    <property type="match status" value="1"/>
</dbReference>
<gene>
    <name evidence="2" type="ORF">ACFO5R_17820</name>
</gene>
<dbReference type="InterPro" id="IPR055768">
    <property type="entry name" value="DUF7344"/>
</dbReference>
<proteinExistence type="predicted"/>
<comment type="caution">
    <text evidence="2">The sequence shown here is derived from an EMBL/GenBank/DDBJ whole genome shotgun (WGS) entry which is preliminary data.</text>
</comment>
<evidence type="ECO:0000313" key="3">
    <source>
        <dbReference type="Proteomes" id="UP001595898"/>
    </source>
</evidence>
<reference evidence="2 3" key="1">
    <citation type="journal article" date="2019" name="Int. J. Syst. Evol. Microbiol.">
        <title>The Global Catalogue of Microorganisms (GCM) 10K type strain sequencing project: providing services to taxonomists for standard genome sequencing and annotation.</title>
        <authorList>
            <consortium name="The Broad Institute Genomics Platform"/>
            <consortium name="The Broad Institute Genome Sequencing Center for Infectious Disease"/>
            <person name="Wu L."/>
            <person name="Ma J."/>
        </authorList>
    </citation>
    <scope>NUCLEOTIDE SEQUENCE [LARGE SCALE GENOMIC DNA]</scope>
    <source>
        <strain evidence="2 3">WLHS5</strain>
    </source>
</reference>
<dbReference type="Proteomes" id="UP001595898">
    <property type="component" value="Unassembled WGS sequence"/>
</dbReference>
<accession>A0ABD5PTN0</accession>
<evidence type="ECO:0000259" key="1">
    <source>
        <dbReference type="Pfam" id="PF24035"/>
    </source>
</evidence>